<geneLocation type="plasmid" evidence="2"/>
<dbReference type="AlphaFoldDB" id="A0A0B5AYY7"/>
<dbReference type="HOGENOM" id="CLU_054933_0_0_9"/>
<reference evidence="1 2" key="1">
    <citation type="submission" date="2014-08" db="EMBL/GenBank/DDBJ databases">
        <title>Complete genome of a marine bacteria Jeotgalibacillus malaysiensis.</title>
        <authorList>
            <person name="Yaakop A.S."/>
            <person name="Chan K.-G."/>
            <person name="Goh K.M."/>
        </authorList>
    </citation>
    <scope>NUCLEOTIDE SEQUENCE [LARGE SCALE GENOMIC DNA]</scope>
    <source>
        <strain evidence="1 2">D5</strain>
        <plasmid evidence="2">Plasmid</plasmid>
    </source>
</reference>
<dbReference type="KEGG" id="jeo:JMA_38810"/>
<organism evidence="1 2">
    <name type="scientific">Jeotgalibacillus malaysiensis</name>
    <dbReference type="NCBI Taxonomy" id="1508404"/>
    <lineage>
        <taxon>Bacteria</taxon>
        <taxon>Bacillati</taxon>
        <taxon>Bacillota</taxon>
        <taxon>Bacilli</taxon>
        <taxon>Bacillales</taxon>
        <taxon>Caryophanaceae</taxon>
        <taxon>Jeotgalibacillus</taxon>
    </lineage>
</organism>
<dbReference type="EMBL" id="CP009417">
    <property type="protein sequence ID" value="AJD93199.1"/>
    <property type="molecule type" value="Genomic_DNA"/>
</dbReference>
<accession>A0A0B5AYY7</accession>
<dbReference type="OrthoDB" id="7923656at2"/>
<protein>
    <recommendedName>
        <fullName evidence="3">Polymer-forming cytoskeletal protein</fullName>
    </recommendedName>
</protein>
<keyword evidence="2" id="KW-1185">Reference proteome</keyword>
<gene>
    <name evidence="1" type="ORF">JMA_38810</name>
</gene>
<name>A0A0B5AYY7_9BACL</name>
<dbReference type="BioCyc" id="JESP1508404:G14D9-13165-MONOMER"/>
<evidence type="ECO:0000313" key="2">
    <source>
        <dbReference type="Proteomes" id="UP000031449"/>
    </source>
</evidence>
<evidence type="ECO:0000313" key="1">
    <source>
        <dbReference type="EMBL" id="AJD93199.1"/>
    </source>
</evidence>
<keyword evidence="1" id="KW-0614">Plasmid</keyword>
<evidence type="ECO:0008006" key="3">
    <source>
        <dbReference type="Google" id="ProtNLM"/>
    </source>
</evidence>
<sequence length="300" mass="33106">MKKYELLLPAKKGAYQIRSLVDIPEHGVKAGDIGGWIRGEHNLSQEHNGWVDETSSINDDAVVYDGLVQRDSHLYGTSKLLKGTLVSTRLEGDVRVDGDISIINASIENGELTGKGNIVDSMLKNVTLKDNYALNNVSVKAEEELICYAKQVWSNVGMDIECGKVEKDFEMRDTMGMFESLNVFETSLLDYVTISNPSLSLTFGDADVRTGYSKIAGDSNEAPVHIFADVLCMLSSRITGNVVVSGKLKMDESVIEDFADVNVLGMMKNTRVSGFSVVVAEDDDTEIIDHVMNENKEYRF</sequence>
<proteinExistence type="predicted"/>
<dbReference type="Proteomes" id="UP000031449">
    <property type="component" value="Plasmid unnamed"/>
</dbReference>